<evidence type="ECO:0000313" key="1">
    <source>
        <dbReference type="EMBL" id="GAH21878.1"/>
    </source>
</evidence>
<dbReference type="EMBL" id="BART01040941">
    <property type="protein sequence ID" value="GAH21878.1"/>
    <property type="molecule type" value="Genomic_DNA"/>
</dbReference>
<protein>
    <submittedName>
        <fullName evidence="1">Uncharacterized protein</fullName>
    </submittedName>
</protein>
<name>X1FM75_9ZZZZ</name>
<accession>X1FM75</accession>
<feature type="non-terminal residue" evidence="1">
    <location>
        <position position="59"/>
    </location>
</feature>
<proteinExistence type="predicted"/>
<gene>
    <name evidence="1" type="ORF">S01H4_66257</name>
</gene>
<comment type="caution">
    <text evidence="1">The sequence shown here is derived from an EMBL/GenBank/DDBJ whole genome shotgun (WGS) entry which is preliminary data.</text>
</comment>
<organism evidence="1">
    <name type="scientific">marine sediment metagenome</name>
    <dbReference type="NCBI Taxonomy" id="412755"/>
    <lineage>
        <taxon>unclassified sequences</taxon>
        <taxon>metagenomes</taxon>
        <taxon>ecological metagenomes</taxon>
    </lineage>
</organism>
<reference evidence="1" key="1">
    <citation type="journal article" date="2014" name="Front. Microbiol.">
        <title>High frequency of phylogenetically diverse reductive dehalogenase-homologous genes in deep subseafloor sedimentary metagenomes.</title>
        <authorList>
            <person name="Kawai M."/>
            <person name="Futagami T."/>
            <person name="Toyoda A."/>
            <person name="Takaki Y."/>
            <person name="Nishi S."/>
            <person name="Hori S."/>
            <person name="Arai W."/>
            <person name="Tsubouchi T."/>
            <person name="Morono Y."/>
            <person name="Uchiyama I."/>
            <person name="Ito T."/>
            <person name="Fujiyama A."/>
            <person name="Inagaki F."/>
            <person name="Takami H."/>
        </authorList>
    </citation>
    <scope>NUCLEOTIDE SEQUENCE</scope>
    <source>
        <strain evidence="1">Expedition CK06-06</strain>
    </source>
</reference>
<dbReference type="AlphaFoldDB" id="X1FM75"/>
<sequence>MEGLIRKGHMYKDGEGKGAAYHLAESVWQFLRMPWWIAEDNEYYRKLAKLMNKYYIEEF</sequence>